<evidence type="ECO:0000256" key="11">
    <source>
        <dbReference type="ARBA" id="ARBA00079049"/>
    </source>
</evidence>
<dbReference type="InterPro" id="IPR023393">
    <property type="entry name" value="START-like_dom_sf"/>
</dbReference>
<dbReference type="GO" id="GO:0005829">
    <property type="term" value="C:cytosol"/>
    <property type="evidence" value="ECO:0007669"/>
    <property type="project" value="UniProtKB-ARBA"/>
</dbReference>
<evidence type="ECO:0000256" key="10">
    <source>
        <dbReference type="ARBA" id="ARBA00077188"/>
    </source>
</evidence>
<accession>A0AAJ6VWK7</accession>
<dbReference type="Gene3D" id="3.30.530.20">
    <property type="match status" value="1"/>
</dbReference>
<dbReference type="PROSITE" id="PS50848">
    <property type="entry name" value="START"/>
    <property type="match status" value="1"/>
</dbReference>
<proteinExistence type="predicted"/>
<keyword evidence="4" id="KW-0597">Phosphoprotein</keyword>
<dbReference type="InterPro" id="IPR051213">
    <property type="entry name" value="START_lipid_transfer"/>
</dbReference>
<keyword evidence="3" id="KW-0963">Cytoplasm</keyword>
<dbReference type="AlphaFoldDB" id="A0AAJ6VWK7"/>
<keyword evidence="7" id="KW-0446">Lipid-binding</keyword>
<dbReference type="RefSeq" id="XP_003740774.1">
    <property type="nucleotide sequence ID" value="XM_003740726.2"/>
</dbReference>
<reference evidence="14" key="1">
    <citation type="submission" date="2025-08" db="UniProtKB">
        <authorList>
            <consortium name="RefSeq"/>
        </authorList>
    </citation>
    <scope>IDENTIFICATION</scope>
</reference>
<organism evidence="13 14">
    <name type="scientific">Galendromus occidentalis</name>
    <name type="common">western predatory mite</name>
    <dbReference type="NCBI Taxonomy" id="34638"/>
    <lineage>
        <taxon>Eukaryota</taxon>
        <taxon>Metazoa</taxon>
        <taxon>Ecdysozoa</taxon>
        <taxon>Arthropoda</taxon>
        <taxon>Chelicerata</taxon>
        <taxon>Arachnida</taxon>
        <taxon>Acari</taxon>
        <taxon>Parasitiformes</taxon>
        <taxon>Mesostigmata</taxon>
        <taxon>Gamasina</taxon>
        <taxon>Phytoseioidea</taxon>
        <taxon>Phytoseiidae</taxon>
        <taxon>Typhlodrominae</taxon>
        <taxon>Galendromus</taxon>
    </lineage>
</organism>
<name>A0AAJ6VWK7_9ACAR</name>
<dbReference type="SUPFAM" id="SSF55961">
    <property type="entry name" value="Bet v1-like"/>
    <property type="match status" value="1"/>
</dbReference>
<evidence type="ECO:0000256" key="8">
    <source>
        <dbReference type="ARBA" id="ARBA00063535"/>
    </source>
</evidence>
<evidence type="ECO:0000256" key="1">
    <source>
        <dbReference type="ARBA" id="ARBA00004496"/>
    </source>
</evidence>
<sequence>MPSMLLNSVLKELRSLSTARDFIKFKTLWSCSTVTPAKDSISFRMATRLRCLGRFFSSQANSYVNSKLRRVNQLYTKYQRTALNQLFSKTIFNHMFRYSMRKRTPMLLLGTTGFSFREEGISDDEVLRCIEEFEILKPPTPASPSRSSASKRLNIEDFKKYLSDEGYEPVVEKESLHIWRKSEEGLANYKYKVIGTFDDVPARAFFAVQCDTEYRKKWDKLVVEVDVVQQESESDVIYWHMHYPFPMSSRDYVFVRRNLVDDESGCMVVVSHAVKHPDCPARKGVVRVDHYMSDMVISPHKSFDENGFDYLLTYYDDPQSSFPSFVYAKMAASGVHDYIEKLHEATRRFHEGVKASCATQSLRMKENAVKHPSPVQLEHNYA</sequence>
<evidence type="ECO:0000256" key="2">
    <source>
        <dbReference type="ARBA" id="ARBA00022448"/>
    </source>
</evidence>
<evidence type="ECO:0000256" key="6">
    <source>
        <dbReference type="ARBA" id="ARBA00023055"/>
    </source>
</evidence>
<dbReference type="Pfam" id="PF01852">
    <property type="entry name" value="START"/>
    <property type="match status" value="1"/>
</dbReference>
<dbReference type="PANTHER" id="PTHR19308">
    <property type="entry name" value="PHOSPHATIDYLCHOLINE TRANSFER PROTEIN"/>
    <property type="match status" value="1"/>
</dbReference>
<dbReference type="PANTHER" id="PTHR19308:SF8">
    <property type="entry name" value="STAR-RELATED LIPID TRANSFER PROTEIN 7, MITOCHONDRIAL"/>
    <property type="match status" value="1"/>
</dbReference>
<dbReference type="Proteomes" id="UP000694867">
    <property type="component" value="Unplaced"/>
</dbReference>
<evidence type="ECO:0000256" key="7">
    <source>
        <dbReference type="ARBA" id="ARBA00023121"/>
    </source>
</evidence>
<keyword evidence="2" id="KW-0813">Transport</keyword>
<evidence type="ECO:0000259" key="12">
    <source>
        <dbReference type="PROSITE" id="PS50848"/>
    </source>
</evidence>
<comment type="subcellular location">
    <subcellularLocation>
        <location evidence="1">Cytoplasm</location>
    </subcellularLocation>
</comment>
<evidence type="ECO:0000313" key="14">
    <source>
        <dbReference type="RefSeq" id="XP_003740774.1"/>
    </source>
</evidence>
<keyword evidence="13" id="KW-1185">Reference proteome</keyword>
<evidence type="ECO:0000256" key="5">
    <source>
        <dbReference type="ARBA" id="ARBA00022990"/>
    </source>
</evidence>
<dbReference type="GO" id="GO:0008289">
    <property type="term" value="F:lipid binding"/>
    <property type="evidence" value="ECO:0007669"/>
    <property type="project" value="UniProtKB-KW"/>
</dbReference>
<evidence type="ECO:0000256" key="9">
    <source>
        <dbReference type="ARBA" id="ARBA00069061"/>
    </source>
</evidence>
<protein>
    <recommendedName>
        <fullName evidence="9">Phosphatidylcholine transfer protein</fullName>
    </recommendedName>
    <alternativeName>
        <fullName evidence="11">START domain-containing protein 2</fullName>
    </alternativeName>
    <alternativeName>
        <fullName evidence="10">StAR-related lipid transfer protein 2</fullName>
    </alternativeName>
</protein>
<keyword evidence="5" id="KW-0007">Acetylation</keyword>
<feature type="domain" description="START" evidence="12">
    <location>
        <begin position="179"/>
        <end position="351"/>
    </location>
</feature>
<dbReference type="GO" id="GO:0006869">
    <property type="term" value="P:lipid transport"/>
    <property type="evidence" value="ECO:0007669"/>
    <property type="project" value="UniProtKB-KW"/>
</dbReference>
<keyword evidence="6" id="KW-0445">Lipid transport</keyword>
<dbReference type="KEGG" id="goe:100904122"/>
<dbReference type="FunFam" id="3.30.530.20:FF:000017">
    <property type="entry name" value="Phosphatidylcholine transfer protein, putative"/>
    <property type="match status" value="1"/>
</dbReference>
<evidence type="ECO:0000256" key="4">
    <source>
        <dbReference type="ARBA" id="ARBA00022553"/>
    </source>
</evidence>
<gene>
    <name evidence="14" type="primary">LOC100904122</name>
</gene>
<evidence type="ECO:0000256" key="3">
    <source>
        <dbReference type="ARBA" id="ARBA00022490"/>
    </source>
</evidence>
<comment type="subunit">
    <text evidence="8">Interacts with ACOT13/THEM2.</text>
</comment>
<evidence type="ECO:0000313" key="13">
    <source>
        <dbReference type="Proteomes" id="UP000694867"/>
    </source>
</evidence>
<dbReference type="GeneID" id="100904122"/>
<dbReference type="SMART" id="SM00234">
    <property type="entry name" value="START"/>
    <property type="match status" value="1"/>
</dbReference>
<dbReference type="InterPro" id="IPR002913">
    <property type="entry name" value="START_lipid-bd_dom"/>
</dbReference>